<dbReference type="RefSeq" id="YP_009093654.1">
    <property type="nucleotide sequence ID" value="NC_025323.1"/>
</dbReference>
<evidence type="ECO:0000313" key="2">
    <source>
        <dbReference type="EMBL" id="CEG06191.1"/>
    </source>
</evidence>
<evidence type="ECO:0000256" key="1">
    <source>
        <dbReference type="SAM" id="Phobius"/>
    </source>
</evidence>
<organism evidence="2">
    <name type="scientific">Metanephrops sibogae</name>
    <name type="common">Siboga lobster</name>
    <dbReference type="NCBI Taxonomy" id="490595"/>
    <lineage>
        <taxon>Eukaryota</taxon>
        <taxon>Metazoa</taxon>
        <taxon>Ecdysozoa</taxon>
        <taxon>Arthropoda</taxon>
        <taxon>Crustacea</taxon>
        <taxon>Multicrustacea</taxon>
        <taxon>Malacostraca</taxon>
        <taxon>Eumalacostraca</taxon>
        <taxon>Eucarida</taxon>
        <taxon>Decapoda</taxon>
        <taxon>Pleocyemata</taxon>
        <taxon>Astacidea</taxon>
        <taxon>Nephropoidea</taxon>
        <taxon>Nephropidae</taxon>
        <taxon>Metanephrops</taxon>
    </lineage>
</organism>
<dbReference type="EMBL" id="LN611668">
    <property type="protein sequence ID" value="CEG06191.1"/>
    <property type="molecule type" value="Genomic_DNA"/>
</dbReference>
<sequence>MPQMAPLLWLNLFFMFLIGFILFFIMNYFLKMPLKISPLMKPSSQSQKYWKW</sequence>
<accession>A0A090MLP9</accession>
<dbReference type="GeneID" id="20834478"/>
<keyword evidence="2" id="KW-0496">Mitochondrion</keyword>
<proteinExistence type="predicted"/>
<protein>
    <submittedName>
        <fullName evidence="2">ATP synthase F0 subunit 8</fullName>
    </submittedName>
</protein>
<name>A0A090MLP9_9EUCA</name>
<dbReference type="AlphaFoldDB" id="A0A090MLP9"/>
<gene>
    <name evidence="2" type="primary">atp8</name>
</gene>
<reference evidence="2" key="2">
    <citation type="submission" date="2014-10" db="EMBL/GenBank/DDBJ databases">
        <title>Complete mitochondrial genome of Metanephrops sibogae.</title>
        <authorList>
            <person name="Gan H.M."/>
            <person name="Tan M.H."/>
            <person name="Austin C.M."/>
        </authorList>
    </citation>
    <scope>NUCLEOTIDE SEQUENCE</scope>
</reference>
<reference evidence="2" key="1">
    <citation type="submission" date="2014-09" db="EMBL/GenBank/DDBJ databases">
        <authorList>
            <person name="Gan H."/>
        </authorList>
    </citation>
    <scope>NUCLEOTIDE SEQUENCE</scope>
</reference>
<keyword evidence="1" id="KW-0472">Membrane</keyword>
<keyword evidence="1" id="KW-0812">Transmembrane</keyword>
<keyword evidence="1" id="KW-1133">Transmembrane helix</keyword>
<geneLocation type="mitochondrion" evidence="2"/>
<feature type="transmembrane region" description="Helical" evidence="1">
    <location>
        <begin position="6"/>
        <end position="30"/>
    </location>
</feature>
<dbReference type="CTD" id="4509"/>